<sequence>MVNLTRNRSNSIRRFDWTQNQISSDFQRSTRDDVDWKSSPLGSMASWPPSLRQMVLLAMADTTASAVIWGSLVASPAIVYNEALALLISNRHPVLQGQAVRSQLTDHCAELDSLYDAVLATGSTQTVRNQRVRQDRLGFVEERAYTWKLVPILADDGSVSGALVTVEDEDKLPPRRERSKSAVREIGNTLKGVIDRTAYQTATNAVRLHAHLSGSSCDCEKLWEITKQLEMHEARYERFADYAPVGIAALDREYQVEWANKAYFDVMAQPLSSKSFMSYVHPEDAAMVQGYFEAGAFRDDSWTFECRLKKSASYRAAVSPSETPRPLDTSPAWVLVSAYRGNDQEQHTMAWIIDITAHKHAEDILRKRVKEAVVAKAQKERFIDQICHEIRNPLSAMMHCADEIIENAKNKPQDWTHDVLEAAQNIAYCSQHIQNIVGDVLTLSKLDSNLIEISLEPTQPVELFQQALKVFNGELRAEGIELRFESGQSIPDLDIDWLLLDQRRAQQVLMNLVTNAIKVIKGRAERKITVKLNASTKMPCQDTAIQCVLPRQQLQPIDFGEQYADKESVYINVAVEDTGPGLEATEMASLFERFAEENPKTESKYGGSGLGLFIARDLTELQGGRIALGSQAGVGSTFAFSIESKRTSPPAVKIPLQQIEIPTTLRTTNTLQSPSPAEPVTVLQEAKSCITEQSQSLKGQGVPRKPEQEPPKLRILIVEDNFINQKVLANQLRKRGYHITCANHGEEALEILNMTSLPATPEASMAAPPSRPALLPPTPASSQSNLSSSPCSPATLPVIKRKPVPSATTTLLLTPAMPTLEARIHPPPFDLILMDIEMPICDGITCTKRIRAFEAAAVATYRRSDPTGQAQSTRKLPIIAVTANARSEHGIAALESGMDAVTTKPYKVDELVEKMEMYAAAVSTAAAAVGNAVAGGGDAEVEAIGLASPPAVAVDDG</sequence>
<dbReference type="CDD" id="cd00082">
    <property type="entry name" value="HisKA"/>
    <property type="match status" value="1"/>
</dbReference>
<dbReference type="InterPro" id="IPR011006">
    <property type="entry name" value="CheY-like_superfamily"/>
</dbReference>
<accession>A0A9Q9AFT2</accession>
<dbReference type="SMART" id="SM00387">
    <property type="entry name" value="HATPase_c"/>
    <property type="match status" value="1"/>
</dbReference>
<dbReference type="SUPFAM" id="SSF52172">
    <property type="entry name" value="CheY-like"/>
    <property type="match status" value="2"/>
</dbReference>
<dbReference type="SMART" id="SM00448">
    <property type="entry name" value="REC"/>
    <property type="match status" value="1"/>
</dbReference>
<feature type="domain" description="Response regulatory" evidence="5">
    <location>
        <begin position="714"/>
        <end position="919"/>
    </location>
</feature>
<dbReference type="Pfam" id="PF00072">
    <property type="entry name" value="Response_reg"/>
    <property type="match status" value="1"/>
</dbReference>
<gene>
    <name evidence="6" type="ORF">Slin15195_G000380</name>
</gene>
<organism evidence="6 7">
    <name type="scientific">Septoria linicola</name>
    <dbReference type="NCBI Taxonomy" id="215465"/>
    <lineage>
        <taxon>Eukaryota</taxon>
        <taxon>Fungi</taxon>
        <taxon>Dikarya</taxon>
        <taxon>Ascomycota</taxon>
        <taxon>Pezizomycotina</taxon>
        <taxon>Dothideomycetes</taxon>
        <taxon>Dothideomycetidae</taxon>
        <taxon>Mycosphaerellales</taxon>
        <taxon>Mycosphaerellaceae</taxon>
        <taxon>Septoria</taxon>
    </lineage>
</organism>
<dbReference type="Gene3D" id="3.30.565.10">
    <property type="entry name" value="Histidine kinase-like ATPase, C-terminal domain"/>
    <property type="match status" value="1"/>
</dbReference>
<name>A0A9Q9AFT2_9PEZI</name>
<dbReference type="GO" id="GO:0000155">
    <property type="term" value="F:phosphorelay sensor kinase activity"/>
    <property type="evidence" value="ECO:0007669"/>
    <property type="project" value="InterPro"/>
</dbReference>
<dbReference type="CDD" id="cd17546">
    <property type="entry name" value="REC_hyHK_CKI1_RcsC-like"/>
    <property type="match status" value="1"/>
</dbReference>
<feature type="domain" description="Histidine kinase" evidence="4">
    <location>
        <begin position="385"/>
        <end position="646"/>
    </location>
</feature>
<dbReference type="Gene3D" id="3.40.50.2300">
    <property type="match status" value="1"/>
</dbReference>
<dbReference type="CDD" id="cd00130">
    <property type="entry name" value="PAS"/>
    <property type="match status" value="1"/>
</dbReference>
<dbReference type="Pfam" id="PF00512">
    <property type="entry name" value="HisKA"/>
    <property type="match status" value="1"/>
</dbReference>
<dbReference type="PANTHER" id="PTHR43719">
    <property type="entry name" value="TWO-COMPONENT HISTIDINE KINASE"/>
    <property type="match status" value="1"/>
</dbReference>
<dbReference type="AlphaFoldDB" id="A0A9Q9AFT2"/>
<dbReference type="SUPFAM" id="SSF55785">
    <property type="entry name" value="PYP-like sensor domain (PAS domain)"/>
    <property type="match status" value="1"/>
</dbReference>
<dbReference type="InterPro" id="IPR001789">
    <property type="entry name" value="Sig_transdc_resp-reg_receiver"/>
</dbReference>
<dbReference type="PROSITE" id="PS50109">
    <property type="entry name" value="HIS_KIN"/>
    <property type="match status" value="1"/>
</dbReference>
<keyword evidence="1 2" id="KW-0597">Phosphoprotein</keyword>
<dbReference type="PANTHER" id="PTHR43719:SF60">
    <property type="entry name" value="HISTIDINE KINASE G2"/>
    <property type="match status" value="1"/>
</dbReference>
<dbReference type="EMBL" id="CP099418">
    <property type="protein sequence ID" value="USW46719.1"/>
    <property type="molecule type" value="Genomic_DNA"/>
</dbReference>
<feature type="modified residue" description="4-aspartylphosphate" evidence="2">
    <location>
        <position position="835"/>
    </location>
</feature>
<dbReference type="SMART" id="SM00388">
    <property type="entry name" value="HisKA"/>
    <property type="match status" value="1"/>
</dbReference>
<dbReference type="InterPro" id="IPR050956">
    <property type="entry name" value="2C_system_His_kinase"/>
</dbReference>
<dbReference type="InterPro" id="IPR003594">
    <property type="entry name" value="HATPase_dom"/>
</dbReference>
<dbReference type="InterPro" id="IPR000014">
    <property type="entry name" value="PAS"/>
</dbReference>
<dbReference type="InterPro" id="IPR035965">
    <property type="entry name" value="PAS-like_dom_sf"/>
</dbReference>
<dbReference type="SUPFAM" id="SSF47384">
    <property type="entry name" value="Homodimeric domain of signal transducing histidine kinase"/>
    <property type="match status" value="1"/>
</dbReference>
<dbReference type="Gene3D" id="3.30.450.20">
    <property type="entry name" value="PAS domain"/>
    <property type="match status" value="2"/>
</dbReference>
<proteinExistence type="predicted"/>
<evidence type="ECO:0000256" key="1">
    <source>
        <dbReference type="ARBA" id="ARBA00022553"/>
    </source>
</evidence>
<dbReference type="PRINTS" id="PR00344">
    <property type="entry name" value="BCTRLSENSOR"/>
</dbReference>
<dbReference type="Gene3D" id="1.10.287.130">
    <property type="match status" value="1"/>
</dbReference>
<keyword evidence="7" id="KW-1185">Reference proteome</keyword>
<evidence type="ECO:0000313" key="6">
    <source>
        <dbReference type="EMBL" id="USW46719.1"/>
    </source>
</evidence>
<feature type="compositionally biased region" description="Low complexity" evidence="3">
    <location>
        <begin position="780"/>
        <end position="793"/>
    </location>
</feature>
<dbReference type="InterPro" id="IPR036097">
    <property type="entry name" value="HisK_dim/P_sf"/>
</dbReference>
<dbReference type="InterPro" id="IPR003661">
    <property type="entry name" value="HisK_dim/P_dom"/>
</dbReference>
<dbReference type="InterPro" id="IPR005467">
    <property type="entry name" value="His_kinase_dom"/>
</dbReference>
<dbReference type="PROSITE" id="PS50110">
    <property type="entry name" value="RESPONSE_REGULATORY"/>
    <property type="match status" value="1"/>
</dbReference>
<feature type="region of interest" description="Disordered" evidence="3">
    <location>
        <begin position="760"/>
        <end position="794"/>
    </location>
</feature>
<evidence type="ECO:0000259" key="4">
    <source>
        <dbReference type="PROSITE" id="PS50109"/>
    </source>
</evidence>
<dbReference type="InterPro" id="IPR036890">
    <property type="entry name" value="HATPase_C_sf"/>
</dbReference>
<dbReference type="Pfam" id="PF02518">
    <property type="entry name" value="HATPase_c"/>
    <property type="match status" value="1"/>
</dbReference>
<dbReference type="Proteomes" id="UP001056384">
    <property type="component" value="Chromosome 1"/>
</dbReference>
<reference evidence="6" key="1">
    <citation type="submission" date="2022-06" db="EMBL/GenBank/DDBJ databases">
        <title>Complete genome sequences of two strains of the flax pathogen Septoria linicola.</title>
        <authorList>
            <person name="Lapalu N."/>
            <person name="Simon A."/>
            <person name="Demenou B."/>
            <person name="Paumier D."/>
            <person name="Guillot M.-P."/>
            <person name="Gout L."/>
            <person name="Valade R."/>
        </authorList>
    </citation>
    <scope>NUCLEOTIDE SEQUENCE</scope>
    <source>
        <strain evidence="6">SE15195</strain>
    </source>
</reference>
<feature type="compositionally biased region" description="Pro residues" evidence="3">
    <location>
        <begin position="769"/>
        <end position="779"/>
    </location>
</feature>
<protein>
    <submittedName>
        <fullName evidence="6">PAS domain, signal transduction response regulator, receiver domain, CheY-like superfamily</fullName>
    </submittedName>
</protein>
<evidence type="ECO:0000256" key="3">
    <source>
        <dbReference type="SAM" id="MobiDB-lite"/>
    </source>
</evidence>
<evidence type="ECO:0000313" key="7">
    <source>
        <dbReference type="Proteomes" id="UP001056384"/>
    </source>
</evidence>
<dbReference type="InterPro" id="IPR004358">
    <property type="entry name" value="Sig_transdc_His_kin-like_C"/>
</dbReference>
<evidence type="ECO:0000256" key="2">
    <source>
        <dbReference type="PROSITE-ProRule" id="PRU00169"/>
    </source>
</evidence>
<dbReference type="SUPFAM" id="SSF55874">
    <property type="entry name" value="ATPase domain of HSP90 chaperone/DNA topoisomerase II/histidine kinase"/>
    <property type="match status" value="1"/>
</dbReference>
<evidence type="ECO:0000259" key="5">
    <source>
        <dbReference type="PROSITE" id="PS50110"/>
    </source>
</evidence>